<feature type="compositionally biased region" description="Basic residues" evidence="1">
    <location>
        <begin position="57"/>
        <end position="68"/>
    </location>
</feature>
<sequence length="163" mass="18010">MTCTHRRREAPGRNPRDRCSGNSPHPAARRVAAFAGAPLCPLSEGAAHEIPCPERPARRRRRGSRTVRRLPPAGAGDTSRQQGRHGDALPVALRLGRQGLHRPARPGRLRLRGGLTGHREHPGRPVVDLLPAGQLQAAEPPRQRGVVRRHGQHLPRRRCEGRR</sequence>
<evidence type="ECO:0000256" key="1">
    <source>
        <dbReference type="SAM" id="MobiDB-lite"/>
    </source>
</evidence>
<evidence type="ECO:0000313" key="2">
    <source>
        <dbReference type="EMBL" id="CAG7656306.1"/>
    </source>
</evidence>
<proteinExistence type="predicted"/>
<dbReference type="AlphaFoldDB" id="A0A9W4MJZ9"/>
<dbReference type="Proteomes" id="UP001153328">
    <property type="component" value="Unassembled WGS sequence"/>
</dbReference>
<evidence type="ECO:0000313" key="3">
    <source>
        <dbReference type="Proteomes" id="UP001153328"/>
    </source>
</evidence>
<gene>
    <name evidence="2" type="ORF">SBRY_70426</name>
</gene>
<comment type="caution">
    <text evidence="2">The sequence shown here is derived from an EMBL/GenBank/DDBJ whole genome shotgun (WGS) entry which is preliminary data.</text>
</comment>
<feature type="region of interest" description="Disordered" evidence="1">
    <location>
        <begin position="1"/>
        <end position="27"/>
    </location>
</feature>
<feature type="compositionally biased region" description="Basic residues" evidence="1">
    <location>
        <begin position="145"/>
        <end position="163"/>
    </location>
</feature>
<feature type="region of interest" description="Disordered" evidence="1">
    <location>
        <begin position="43"/>
        <end position="163"/>
    </location>
</feature>
<dbReference type="EMBL" id="CAJVAX010000021">
    <property type="protein sequence ID" value="CAG7656306.1"/>
    <property type="molecule type" value="Genomic_DNA"/>
</dbReference>
<accession>A0A9W4MJZ9</accession>
<feature type="compositionally biased region" description="Basic and acidic residues" evidence="1">
    <location>
        <begin position="9"/>
        <end position="19"/>
    </location>
</feature>
<feature type="compositionally biased region" description="Basic residues" evidence="1">
    <location>
        <begin position="99"/>
        <end position="111"/>
    </location>
</feature>
<keyword evidence="3" id="KW-1185">Reference proteome</keyword>
<name>A0A9W4MJZ9_9ACTN</name>
<protein>
    <submittedName>
        <fullName evidence="2">Uncharacterized protein</fullName>
    </submittedName>
</protein>
<organism evidence="2 3">
    <name type="scientific">Actinacidiphila bryophytorum</name>
    <dbReference type="NCBI Taxonomy" id="1436133"/>
    <lineage>
        <taxon>Bacteria</taxon>
        <taxon>Bacillati</taxon>
        <taxon>Actinomycetota</taxon>
        <taxon>Actinomycetes</taxon>
        <taxon>Kitasatosporales</taxon>
        <taxon>Streptomycetaceae</taxon>
        <taxon>Actinacidiphila</taxon>
    </lineage>
</organism>
<reference evidence="2" key="1">
    <citation type="submission" date="2021-06" db="EMBL/GenBank/DDBJ databases">
        <authorList>
            <person name="Arsene-Ploetze F."/>
        </authorList>
    </citation>
    <scope>NUCLEOTIDE SEQUENCE</scope>
    <source>
        <strain evidence="2">SBRY1</strain>
    </source>
</reference>